<organism evidence="1">
    <name type="scientific">marine sediment metagenome</name>
    <dbReference type="NCBI Taxonomy" id="412755"/>
    <lineage>
        <taxon>unclassified sequences</taxon>
        <taxon>metagenomes</taxon>
        <taxon>ecological metagenomes</taxon>
    </lineage>
</organism>
<protein>
    <submittedName>
        <fullName evidence="1">Uncharacterized protein</fullName>
    </submittedName>
</protein>
<feature type="non-terminal residue" evidence="1">
    <location>
        <position position="128"/>
    </location>
</feature>
<accession>X1GY16</accession>
<comment type="caution">
    <text evidence="1">The sequence shown here is derived from an EMBL/GenBank/DDBJ whole genome shotgun (WGS) entry which is preliminary data.</text>
</comment>
<proteinExistence type="predicted"/>
<evidence type="ECO:0000313" key="1">
    <source>
        <dbReference type="EMBL" id="GAH46484.1"/>
    </source>
</evidence>
<sequence>MAATNQERLHSIVQAHATSQPFFEEFQHFHLSVKQKLWSVDYFYDQITKLKPEVLYQQQRARGSTLVLDQYTDKEGFGLYANLILDGFLMNAMAALDTLAHEIKVLYKFHPVPRKVYIHTIRENWKES</sequence>
<dbReference type="AlphaFoldDB" id="X1GY16"/>
<reference evidence="1" key="1">
    <citation type="journal article" date="2014" name="Front. Microbiol.">
        <title>High frequency of phylogenetically diverse reductive dehalogenase-homologous genes in deep subseafloor sedimentary metagenomes.</title>
        <authorList>
            <person name="Kawai M."/>
            <person name="Futagami T."/>
            <person name="Toyoda A."/>
            <person name="Takaki Y."/>
            <person name="Nishi S."/>
            <person name="Hori S."/>
            <person name="Arai W."/>
            <person name="Tsubouchi T."/>
            <person name="Morono Y."/>
            <person name="Uchiyama I."/>
            <person name="Ito T."/>
            <person name="Fujiyama A."/>
            <person name="Inagaki F."/>
            <person name="Takami H."/>
        </authorList>
    </citation>
    <scope>NUCLEOTIDE SEQUENCE</scope>
    <source>
        <strain evidence="1">Expedition CK06-06</strain>
    </source>
</reference>
<gene>
    <name evidence="1" type="ORF">S03H2_12323</name>
</gene>
<name>X1GY16_9ZZZZ</name>
<dbReference type="EMBL" id="BARU01006274">
    <property type="protein sequence ID" value="GAH46484.1"/>
    <property type="molecule type" value="Genomic_DNA"/>
</dbReference>